<keyword evidence="5" id="KW-1185">Reference proteome</keyword>
<evidence type="ECO:0000256" key="3">
    <source>
        <dbReference type="SAM" id="SignalP"/>
    </source>
</evidence>
<name>A0AAN8EZ54_TRICO</name>
<feature type="signal peptide" evidence="3">
    <location>
        <begin position="1"/>
        <end position="19"/>
    </location>
</feature>
<organism evidence="4 5">
    <name type="scientific">Trichostrongylus colubriformis</name>
    <name type="common">Black scour worm</name>
    <dbReference type="NCBI Taxonomy" id="6319"/>
    <lineage>
        <taxon>Eukaryota</taxon>
        <taxon>Metazoa</taxon>
        <taxon>Ecdysozoa</taxon>
        <taxon>Nematoda</taxon>
        <taxon>Chromadorea</taxon>
        <taxon>Rhabditida</taxon>
        <taxon>Rhabditina</taxon>
        <taxon>Rhabditomorpha</taxon>
        <taxon>Strongyloidea</taxon>
        <taxon>Trichostrongylidae</taxon>
        <taxon>Trichostrongylus</taxon>
    </lineage>
</organism>
<dbReference type="InterPro" id="IPR004911">
    <property type="entry name" value="Interferon-induced_GILT"/>
</dbReference>
<gene>
    <name evidence="4" type="ORF">GCK32_008460</name>
</gene>
<keyword evidence="2" id="KW-0325">Glycoprotein</keyword>
<protein>
    <submittedName>
        <fullName evidence="4">Uncharacterized protein</fullName>
    </submittedName>
</protein>
<dbReference type="Proteomes" id="UP001331761">
    <property type="component" value="Unassembled WGS sequence"/>
</dbReference>
<accession>A0AAN8EZ54</accession>
<comment type="similarity">
    <text evidence="1">Belongs to the GILT family.</text>
</comment>
<evidence type="ECO:0000313" key="4">
    <source>
        <dbReference type="EMBL" id="KAK5964647.1"/>
    </source>
</evidence>
<dbReference type="PANTHER" id="PTHR13234">
    <property type="entry name" value="GAMMA-INTERFERON INDUCIBLE LYSOSOMAL THIOL REDUCTASE GILT"/>
    <property type="match status" value="1"/>
</dbReference>
<evidence type="ECO:0000256" key="2">
    <source>
        <dbReference type="ARBA" id="ARBA00023180"/>
    </source>
</evidence>
<evidence type="ECO:0000313" key="5">
    <source>
        <dbReference type="Proteomes" id="UP001331761"/>
    </source>
</evidence>
<dbReference type="EMBL" id="WIXE01025532">
    <property type="protein sequence ID" value="KAK5964647.1"/>
    <property type="molecule type" value="Genomic_DNA"/>
</dbReference>
<dbReference type="GO" id="GO:0016671">
    <property type="term" value="F:oxidoreductase activity, acting on a sulfur group of donors, disulfide as acceptor"/>
    <property type="evidence" value="ECO:0007669"/>
    <property type="project" value="InterPro"/>
</dbReference>
<evidence type="ECO:0000256" key="1">
    <source>
        <dbReference type="ARBA" id="ARBA00005679"/>
    </source>
</evidence>
<dbReference type="AlphaFoldDB" id="A0AAN8EZ54"/>
<sequence>MIHVLQILLISMALGTVFTAVVIDIVGESMCPDTTRCSCQHGPEECSKNALQACVLQLYPNNALETVACIQGNSAFQEAYLDCIPRRFNSKDSDRLFTCATTSMGYTLVAEHGSLVAREISDDVYWVPWISIKGQRVPEAETNLEGVLCKKYLRVPECSNFYYFCVFKMRKVRLLTFDHNLMALFLTSLMLTATMPDIVSSVVTLDIVGAANCSDTFTFLKMQLVPIYKKYSSLLKINYHPFGTSNTTSCQQNGDKWECKCAKGPRECAKNILQACVLDKIKDPYPIDILKCIQFARTARLASYICLEEQNQVEPEPRNRDDESFSIYSTLLQVPWISIKGQRVPEADMNLEGVLCKKYLRIVRDASICSLLITKSVSINSSFCVLKMREALFPMMLMLTATMPDVVSSVVTLDIVGAGICGKTQIFIKRQLLPVYKKYSSLLKINYHPYGTSNTTSCQQNGDKWECECDKGPSECAKNILQACLLDKLTEPYPIDILKCIQFARSARIASYTCLEEQNQVQPEPRKRIRECAWGQEGVQLMKKHGEIIKKEISTNVTYVPWISIGGKREEQAEKFLEIVLCTRYFNPKPAECNVKG</sequence>
<feature type="chain" id="PRO_5042872050" evidence="3">
    <location>
        <begin position="20"/>
        <end position="597"/>
    </location>
</feature>
<comment type="caution">
    <text evidence="4">The sequence shown here is derived from an EMBL/GenBank/DDBJ whole genome shotgun (WGS) entry which is preliminary data.</text>
</comment>
<dbReference type="PANTHER" id="PTHR13234:SF24">
    <property type="entry name" value="GILT-LIKE PROTEIN ZK669.3"/>
    <property type="match status" value="1"/>
</dbReference>
<proteinExistence type="inferred from homology"/>
<keyword evidence="3" id="KW-0732">Signal</keyword>
<dbReference type="Pfam" id="PF03227">
    <property type="entry name" value="GILT"/>
    <property type="match status" value="3"/>
</dbReference>
<reference evidence="4 5" key="1">
    <citation type="submission" date="2019-10" db="EMBL/GenBank/DDBJ databases">
        <title>Assembly and Annotation for the nematode Trichostrongylus colubriformis.</title>
        <authorList>
            <person name="Martin J."/>
        </authorList>
    </citation>
    <scope>NUCLEOTIDE SEQUENCE [LARGE SCALE GENOMIC DNA]</scope>
    <source>
        <strain evidence="4">G859</strain>
        <tissue evidence="4">Whole worm</tissue>
    </source>
</reference>